<organism evidence="1">
    <name type="scientific">Anguilla anguilla</name>
    <name type="common">European freshwater eel</name>
    <name type="synonym">Muraena anguilla</name>
    <dbReference type="NCBI Taxonomy" id="7936"/>
    <lineage>
        <taxon>Eukaryota</taxon>
        <taxon>Metazoa</taxon>
        <taxon>Chordata</taxon>
        <taxon>Craniata</taxon>
        <taxon>Vertebrata</taxon>
        <taxon>Euteleostomi</taxon>
        <taxon>Actinopterygii</taxon>
        <taxon>Neopterygii</taxon>
        <taxon>Teleostei</taxon>
        <taxon>Anguilliformes</taxon>
        <taxon>Anguillidae</taxon>
        <taxon>Anguilla</taxon>
    </lineage>
</organism>
<dbReference type="AlphaFoldDB" id="A0A0E9V3R5"/>
<sequence>MSNEIRAMVVDHVINRGMAMIAAATTIQPNLRRSTVALIIRTFHHDNR</sequence>
<reference evidence="1" key="1">
    <citation type="submission" date="2014-11" db="EMBL/GenBank/DDBJ databases">
        <authorList>
            <person name="Amaro Gonzalez C."/>
        </authorList>
    </citation>
    <scope>NUCLEOTIDE SEQUENCE</scope>
</reference>
<evidence type="ECO:0000313" key="1">
    <source>
        <dbReference type="EMBL" id="JAH72646.1"/>
    </source>
</evidence>
<accession>A0A0E9V3R5</accession>
<dbReference type="EMBL" id="GBXM01035931">
    <property type="protein sequence ID" value="JAH72646.1"/>
    <property type="molecule type" value="Transcribed_RNA"/>
</dbReference>
<name>A0A0E9V3R5_ANGAN</name>
<reference evidence="1" key="2">
    <citation type="journal article" date="2015" name="Fish Shellfish Immunol.">
        <title>Early steps in the European eel (Anguilla anguilla)-Vibrio vulnificus interaction in the gills: Role of the RtxA13 toxin.</title>
        <authorList>
            <person name="Callol A."/>
            <person name="Pajuelo D."/>
            <person name="Ebbesson L."/>
            <person name="Teles M."/>
            <person name="MacKenzie S."/>
            <person name="Amaro C."/>
        </authorList>
    </citation>
    <scope>NUCLEOTIDE SEQUENCE</scope>
</reference>
<protein>
    <submittedName>
        <fullName evidence="1">Uncharacterized protein</fullName>
    </submittedName>
</protein>
<proteinExistence type="predicted"/>